<keyword evidence="10" id="KW-1185">Reference proteome</keyword>
<keyword evidence="6 8" id="KW-1133">Transmembrane helix</keyword>
<keyword evidence="4 8" id="KW-0812">Transmembrane</keyword>
<dbReference type="GO" id="GO:0006508">
    <property type="term" value="P:proteolysis"/>
    <property type="evidence" value="ECO:0007669"/>
    <property type="project" value="UniProtKB-KW"/>
</dbReference>
<comment type="subcellular location">
    <subcellularLocation>
        <location evidence="1">Cell membrane</location>
        <topology evidence="1">Multi-pass membrane protein</topology>
    </subcellularLocation>
</comment>
<dbReference type="NCBIfam" id="TIGR04178">
    <property type="entry name" value="exo_archaeo"/>
    <property type="match status" value="1"/>
</dbReference>
<evidence type="ECO:0000256" key="8">
    <source>
        <dbReference type="SAM" id="Phobius"/>
    </source>
</evidence>
<comment type="caution">
    <text evidence="9">The sequence shown here is derived from an EMBL/GenBank/DDBJ whole genome shotgun (WGS) entry which is preliminary data.</text>
</comment>
<feature type="transmembrane region" description="Helical" evidence="8">
    <location>
        <begin position="102"/>
        <end position="126"/>
    </location>
</feature>
<evidence type="ECO:0008006" key="11">
    <source>
        <dbReference type="Google" id="ProtNLM"/>
    </source>
</evidence>
<dbReference type="EMBL" id="AJTX02000002">
    <property type="protein sequence ID" value="KKJ01643.1"/>
    <property type="molecule type" value="Genomic_DNA"/>
</dbReference>
<feature type="transmembrane region" description="Helical" evidence="8">
    <location>
        <begin position="41"/>
        <end position="58"/>
    </location>
</feature>
<accession>A0A0M2Q301</accession>
<reference evidence="9" key="1">
    <citation type="submission" date="2012-04" db="EMBL/GenBank/DDBJ databases">
        <authorList>
            <person name="Borisov I.G."/>
            <person name="Ivanikova N.V."/>
            <person name="Pinevich A.V."/>
        </authorList>
    </citation>
    <scope>NUCLEOTIDE SEQUENCE [LARGE SCALE GENOMIC DNA]</scope>
    <source>
        <strain evidence="9">CALU 1027</strain>
    </source>
</reference>
<dbReference type="RefSeq" id="WP_026099731.1">
    <property type="nucleotide sequence ID" value="NZ_KB235941.1"/>
</dbReference>
<evidence type="ECO:0000256" key="6">
    <source>
        <dbReference type="ARBA" id="ARBA00022989"/>
    </source>
</evidence>
<gene>
    <name evidence="9" type="ORF">PROH_01555</name>
</gene>
<evidence type="ECO:0000313" key="9">
    <source>
        <dbReference type="EMBL" id="KKJ01643.1"/>
    </source>
</evidence>
<dbReference type="NCBIfam" id="TIGR03763">
    <property type="entry name" value="cyanoexo_CrtA"/>
    <property type="match status" value="1"/>
</dbReference>
<keyword evidence="7 8" id="KW-0472">Membrane</keyword>
<keyword evidence="3" id="KW-0645">Protease</keyword>
<evidence type="ECO:0000256" key="3">
    <source>
        <dbReference type="ARBA" id="ARBA00022670"/>
    </source>
</evidence>
<feature type="transmembrane region" description="Helical" evidence="8">
    <location>
        <begin position="270"/>
        <end position="289"/>
    </location>
</feature>
<dbReference type="OrthoDB" id="461510at2"/>
<feature type="transmembrane region" description="Helical" evidence="8">
    <location>
        <begin position="16"/>
        <end position="35"/>
    </location>
</feature>
<protein>
    <recommendedName>
        <fullName evidence="11">Exosortase</fullName>
    </recommendedName>
</protein>
<evidence type="ECO:0000256" key="2">
    <source>
        <dbReference type="ARBA" id="ARBA00022475"/>
    </source>
</evidence>
<dbReference type="AlphaFoldDB" id="A0A0M2Q301"/>
<proteinExistence type="predicted"/>
<feature type="transmembrane region" description="Helical" evidence="8">
    <location>
        <begin position="70"/>
        <end position="90"/>
    </location>
</feature>
<dbReference type="InterPro" id="IPR019127">
    <property type="entry name" value="Exosortase"/>
</dbReference>
<evidence type="ECO:0000256" key="7">
    <source>
        <dbReference type="ARBA" id="ARBA00023136"/>
    </source>
</evidence>
<evidence type="ECO:0000256" key="1">
    <source>
        <dbReference type="ARBA" id="ARBA00004651"/>
    </source>
</evidence>
<dbReference type="GO" id="GO:0008233">
    <property type="term" value="F:peptidase activity"/>
    <property type="evidence" value="ECO:0007669"/>
    <property type="project" value="UniProtKB-KW"/>
</dbReference>
<dbReference type="eggNOG" id="ENOG502ZA1F">
    <property type="taxonomic scope" value="Bacteria"/>
</dbReference>
<organism evidence="9 10">
    <name type="scientific">Prochlorothrix hollandica PCC 9006 = CALU 1027</name>
    <dbReference type="NCBI Taxonomy" id="317619"/>
    <lineage>
        <taxon>Bacteria</taxon>
        <taxon>Bacillati</taxon>
        <taxon>Cyanobacteriota</taxon>
        <taxon>Cyanophyceae</taxon>
        <taxon>Prochlorotrichales</taxon>
        <taxon>Prochlorotrichaceae</taxon>
        <taxon>Prochlorothrix</taxon>
    </lineage>
</organism>
<feature type="transmembrane region" description="Helical" evidence="8">
    <location>
        <begin position="231"/>
        <end position="258"/>
    </location>
</feature>
<evidence type="ECO:0000256" key="5">
    <source>
        <dbReference type="ARBA" id="ARBA00022801"/>
    </source>
</evidence>
<dbReference type="InterPro" id="IPR022505">
    <property type="entry name" value="Exosortase_cyanobac"/>
</dbReference>
<evidence type="ECO:0000256" key="4">
    <source>
        <dbReference type="ARBA" id="ARBA00022692"/>
    </source>
</evidence>
<dbReference type="Proteomes" id="UP000034681">
    <property type="component" value="Unassembled WGS sequence"/>
</dbReference>
<name>A0A0M2Q301_PROHO</name>
<evidence type="ECO:0000313" key="10">
    <source>
        <dbReference type="Proteomes" id="UP000034681"/>
    </source>
</evidence>
<keyword evidence="2" id="KW-1003">Cell membrane</keyword>
<dbReference type="GO" id="GO:0005886">
    <property type="term" value="C:plasma membrane"/>
    <property type="evidence" value="ECO:0007669"/>
    <property type="project" value="UniProtKB-SubCell"/>
</dbReference>
<dbReference type="STRING" id="317619.GCA_000332315_03485"/>
<dbReference type="InterPro" id="IPR026392">
    <property type="entry name" value="Exo/Archaeosortase_dom"/>
</dbReference>
<keyword evidence="5" id="KW-0378">Hydrolase</keyword>
<sequence length="290" mass="31821">MQLTNSSPLELARQPYVWLLALAGLVSSVYLSLLWRIEDVAHLGMSGLFLMAAASLIWDRRSSLTLHSHWLPSSLGAGLVLLSLGYSHYLVGLDSAHFSTEIINLSFFACRLSPFISLLGVALLMSGFRHLRQFWRELAIIAAMGIPSMISTTLSDISPITARFTHFLLSYSGIDAVLKDNIYIYLSLGPNTQGAVKVYEACSGLESMNYLFGLSIVCLIMFPLRSRVTMALVPFAAVSLAFVINSFRVMLMAILTALQNKESFDYWHDGPGSLSFGLFAVLALGGFICC</sequence>
<dbReference type="Pfam" id="PF09721">
    <property type="entry name" value="Exosortase_EpsH"/>
    <property type="match status" value="1"/>
</dbReference>